<dbReference type="SUPFAM" id="SSF90112">
    <property type="entry name" value="Neurotransmitter-gated ion-channel transmembrane pore"/>
    <property type="match status" value="1"/>
</dbReference>
<dbReference type="Proteomes" id="UP000277928">
    <property type="component" value="Unassembled WGS sequence"/>
</dbReference>
<evidence type="ECO:0000313" key="8">
    <source>
        <dbReference type="EMBL" id="VDK76646.1"/>
    </source>
</evidence>
<dbReference type="Pfam" id="PF02931">
    <property type="entry name" value="Neur_chan_LBD"/>
    <property type="match status" value="1"/>
</dbReference>
<dbReference type="Gene3D" id="1.20.58.390">
    <property type="entry name" value="Neurotransmitter-gated ion-channel transmembrane domain"/>
    <property type="match status" value="1"/>
</dbReference>
<dbReference type="STRING" id="42156.A0A3P6SNU4"/>
<gene>
    <name evidence="8" type="ORF">NLS_LOCUS3350</name>
</gene>
<dbReference type="InterPro" id="IPR038050">
    <property type="entry name" value="Neuro_actylchol_rec"/>
</dbReference>
<keyword evidence="3" id="KW-1015">Disulfide bond</keyword>
<feature type="transmembrane region" description="Helical" evidence="5">
    <location>
        <begin position="1008"/>
        <end position="1025"/>
    </location>
</feature>
<evidence type="ECO:0000256" key="3">
    <source>
        <dbReference type="ARBA" id="ARBA00023157"/>
    </source>
</evidence>
<dbReference type="InterPro" id="IPR006029">
    <property type="entry name" value="Neurotrans-gated_channel_TM"/>
</dbReference>
<dbReference type="Pfam" id="PF00059">
    <property type="entry name" value="Lectin_C"/>
    <property type="match status" value="1"/>
</dbReference>
<feature type="compositionally biased region" description="Polar residues" evidence="4">
    <location>
        <begin position="244"/>
        <end position="278"/>
    </location>
</feature>
<reference evidence="8 9" key="1">
    <citation type="submission" date="2018-08" db="EMBL/GenBank/DDBJ databases">
        <authorList>
            <person name="Laetsch R D."/>
            <person name="Stevens L."/>
            <person name="Kumar S."/>
            <person name="Blaxter L. M."/>
        </authorList>
    </citation>
    <scope>NUCLEOTIDE SEQUENCE [LARGE SCALE GENOMIC DNA]</scope>
</reference>
<feature type="compositionally biased region" description="Polar residues" evidence="4">
    <location>
        <begin position="413"/>
        <end position="430"/>
    </location>
</feature>
<evidence type="ECO:0000259" key="7">
    <source>
        <dbReference type="PROSITE" id="PS50041"/>
    </source>
</evidence>
<dbReference type="SUPFAM" id="SSF63712">
    <property type="entry name" value="Nicotinic receptor ligand binding domain-like"/>
    <property type="match status" value="1"/>
</dbReference>
<dbReference type="Pfam" id="PF02932">
    <property type="entry name" value="Neur_chan_memb"/>
    <property type="match status" value="1"/>
</dbReference>
<accession>A0A3P6SNU4</accession>
<feature type="chain" id="PRO_5018126775" description="C-type lectin domain-containing protein" evidence="6">
    <location>
        <begin position="21"/>
        <end position="1060"/>
    </location>
</feature>
<evidence type="ECO:0000256" key="4">
    <source>
        <dbReference type="SAM" id="MobiDB-lite"/>
    </source>
</evidence>
<dbReference type="GO" id="GO:0030246">
    <property type="term" value="F:carbohydrate binding"/>
    <property type="evidence" value="ECO:0007669"/>
    <property type="project" value="UniProtKB-KW"/>
</dbReference>
<dbReference type="Gene3D" id="3.10.100.10">
    <property type="entry name" value="Mannose-Binding Protein A, subunit A"/>
    <property type="match status" value="1"/>
</dbReference>
<feature type="compositionally biased region" description="Polar residues" evidence="4">
    <location>
        <begin position="363"/>
        <end position="380"/>
    </location>
</feature>
<dbReference type="GO" id="GO:0005230">
    <property type="term" value="F:extracellular ligand-gated monoatomic ion channel activity"/>
    <property type="evidence" value="ECO:0007669"/>
    <property type="project" value="InterPro"/>
</dbReference>
<dbReference type="InterPro" id="IPR036719">
    <property type="entry name" value="Neuro-gated_channel_TM_sf"/>
</dbReference>
<evidence type="ECO:0000313" key="9">
    <source>
        <dbReference type="Proteomes" id="UP000277928"/>
    </source>
</evidence>
<feature type="region of interest" description="Disordered" evidence="4">
    <location>
        <begin position="207"/>
        <end position="434"/>
    </location>
</feature>
<dbReference type="PROSITE" id="PS50041">
    <property type="entry name" value="C_TYPE_LECTIN_2"/>
    <property type="match status" value="1"/>
</dbReference>
<evidence type="ECO:0000256" key="5">
    <source>
        <dbReference type="SAM" id="Phobius"/>
    </source>
</evidence>
<organism evidence="8 9">
    <name type="scientific">Litomosoides sigmodontis</name>
    <name type="common">Filarial nematode worm</name>
    <dbReference type="NCBI Taxonomy" id="42156"/>
    <lineage>
        <taxon>Eukaryota</taxon>
        <taxon>Metazoa</taxon>
        <taxon>Ecdysozoa</taxon>
        <taxon>Nematoda</taxon>
        <taxon>Chromadorea</taxon>
        <taxon>Rhabditida</taxon>
        <taxon>Spirurina</taxon>
        <taxon>Spiruromorpha</taxon>
        <taxon>Filarioidea</taxon>
        <taxon>Onchocercidae</taxon>
        <taxon>Litomosoides</taxon>
    </lineage>
</organism>
<evidence type="ECO:0000256" key="2">
    <source>
        <dbReference type="ARBA" id="ARBA00022734"/>
    </source>
</evidence>
<dbReference type="SMART" id="SM00034">
    <property type="entry name" value="CLECT"/>
    <property type="match status" value="1"/>
</dbReference>
<protein>
    <recommendedName>
        <fullName evidence="7">C-type lectin domain-containing protein</fullName>
    </recommendedName>
</protein>
<keyword evidence="9" id="KW-1185">Reference proteome</keyword>
<dbReference type="AlphaFoldDB" id="A0A3P6SNU4"/>
<keyword evidence="5" id="KW-0472">Membrane</keyword>
<dbReference type="InterPro" id="IPR016186">
    <property type="entry name" value="C-type_lectin-like/link_sf"/>
</dbReference>
<keyword evidence="5" id="KW-0812">Transmembrane</keyword>
<dbReference type="SUPFAM" id="SSF56436">
    <property type="entry name" value="C-type lectin-like"/>
    <property type="match status" value="1"/>
</dbReference>
<name>A0A3P6SNU4_LITSI</name>
<proteinExistence type="predicted"/>
<feature type="domain" description="C-type lectin" evidence="7">
    <location>
        <begin position="570"/>
        <end position="675"/>
    </location>
</feature>
<dbReference type="InterPro" id="IPR001304">
    <property type="entry name" value="C-type_lectin-like"/>
</dbReference>
<dbReference type="PANTHER" id="PTHR46746:SF9">
    <property type="entry name" value="CD209 ANTIGEN-LIKE PROTEIN C-LIKE"/>
    <property type="match status" value="1"/>
</dbReference>
<dbReference type="Gene3D" id="2.70.170.10">
    <property type="entry name" value="Neurotransmitter-gated ion-channel ligand-binding domain"/>
    <property type="match status" value="1"/>
</dbReference>
<dbReference type="EMBL" id="UYRX01000179">
    <property type="protein sequence ID" value="VDK76646.1"/>
    <property type="molecule type" value="Genomic_DNA"/>
</dbReference>
<feature type="compositionally biased region" description="Polar residues" evidence="4">
    <location>
        <begin position="315"/>
        <end position="330"/>
    </location>
</feature>
<comment type="subcellular location">
    <subcellularLocation>
        <location evidence="1">Membrane</location>
        <topology evidence="1">Multi-pass membrane protein</topology>
    </subcellularLocation>
</comment>
<feature type="compositionally biased region" description="Polar residues" evidence="4">
    <location>
        <begin position="338"/>
        <end position="355"/>
    </location>
</feature>
<dbReference type="PANTHER" id="PTHR46746">
    <property type="entry name" value="KILLER CELL LECTIN-LIKE RECEPTOR SUBFAMILY F MEMBER 2"/>
    <property type="match status" value="1"/>
</dbReference>
<dbReference type="InterPro" id="IPR006202">
    <property type="entry name" value="Neur_chan_lig-bd"/>
</dbReference>
<keyword evidence="5" id="KW-1133">Transmembrane helix</keyword>
<sequence length="1060" mass="116407">MEKTNSLVLMVLVASSTAWARLKFGCENLQSVVLNNTEFNHYACLINRKVLLTMKQSPNRILSVALIPAVDLYISDSYECKSNRDCMDTEICWNGHCSRRGSFGDSCLTNDQCSTGLMCSKVFKSKYGLCIFRIPLYPLPTKSNTEVGNEVIKIETILNGILTQGDEDDVMNETVLKFATNFIALILDKINVTDLTSSAIGTNGEITAEFPKDTNSRMTGKVPFTTETPPPSPLPTENNTSNSATPEVSPTKEISISSLLPTENNTSNSAKQEVSTATDIPAPSLFPAKNNLSNSVIPKAPSTTAIPAPSPLPTGNNTSKSVTPESSTTAIPAPSPLPTGNNTSKSVTPESSTTAIPAPSPLPTGNNTSKSVTPESSTTAIPAPSPLPTGNNTSKSVTPESSTTAIPAPSPLPTGNNTSKSVTPESSTTAIPALSPEINTANAIASEIPSTTGIPSSFLLTGITSDDKLPTSSSASEYNTDGAIILSSSSSLLATESSTLNRTINKFATTSSTLRALLKKNISEIGGSSKNHSNIANMNSLRTQLPNTSIVPGYLASQPQYECDNGWRIFRGRCYYVQMDKGGYTYHEAKKNCLDMGAVLVTIANKDLMEFLYSNFPLSHPFWIGLSKGEKGWKWPDGTKLRYQLWGKKVSEKTYSCAIAESKQKGGYWYTTDCNSTDFRSDMIGYISSWFCWLEVLQKLESRLYQDLLYDYNKIPRPVKNSTNVLIVNFGASLIRIIDVGEKNEILKANLWLEMQWNDSKSTRDPSKYGGITTLHIASYRIWTSDLVLAVGDQDITVFADALVAYDGNRQPFTNRFARSTERSSSRHSVLYISCCGPEKYVLIDIVPPTSSVMPLFGRYLITTMVLVSLSTVVSVITVNFRFRSGSAYRMSPWIRKFFLHFLPKILFMERNILKRKTKTSRNKLVGALSPARQGIQQNDSYSSTVPESRKNIFNKSPPSYPSYSHPRLNHKEQNVEELTFGKDFYYGGGNWTISDERIFVAMVLDRLFLITFSILNVGTFLILLEAPPLCPTKWPINSTKTTKPLGQRNYILSSTNHFK</sequence>
<dbReference type="InterPro" id="IPR036734">
    <property type="entry name" value="Neur_chan_lig-bd_sf"/>
</dbReference>
<keyword evidence="6" id="KW-0732">Signal</keyword>
<dbReference type="InterPro" id="IPR051379">
    <property type="entry name" value="C-type_Lectin_Receptor_IMM"/>
</dbReference>
<feature type="signal peptide" evidence="6">
    <location>
        <begin position="1"/>
        <end position="20"/>
    </location>
</feature>
<dbReference type="InterPro" id="IPR016187">
    <property type="entry name" value="CTDL_fold"/>
</dbReference>
<keyword evidence="2" id="KW-0430">Lectin</keyword>
<feature type="compositionally biased region" description="Low complexity" evidence="4">
    <location>
        <begin position="297"/>
        <end position="307"/>
    </location>
</feature>
<evidence type="ECO:0000256" key="1">
    <source>
        <dbReference type="ARBA" id="ARBA00004141"/>
    </source>
</evidence>
<feature type="compositionally biased region" description="Polar residues" evidence="4">
    <location>
        <begin position="388"/>
        <end position="405"/>
    </location>
</feature>
<dbReference type="OrthoDB" id="5975154at2759"/>
<feature type="transmembrane region" description="Helical" evidence="5">
    <location>
        <begin position="860"/>
        <end position="881"/>
    </location>
</feature>
<dbReference type="GO" id="GO:0016020">
    <property type="term" value="C:membrane"/>
    <property type="evidence" value="ECO:0007669"/>
    <property type="project" value="UniProtKB-SubCell"/>
</dbReference>
<evidence type="ECO:0000256" key="6">
    <source>
        <dbReference type="SAM" id="SignalP"/>
    </source>
</evidence>